<accession>A0ABS5MFS5</accession>
<name>A0ABS5MFS5_9BACI</name>
<dbReference type="InterPro" id="IPR021617">
    <property type="entry name" value="DUF3231"/>
</dbReference>
<dbReference type="RefSeq" id="WP_211741775.1">
    <property type="nucleotide sequence ID" value="NZ_JAGXBY010000003.1"/>
</dbReference>
<reference evidence="1 2" key="1">
    <citation type="submission" date="2021-05" db="EMBL/GenBank/DDBJ databases">
        <title>Ornithinibacillus massiliensis sp. nov.</title>
        <authorList>
            <person name="Iwaza R."/>
            <person name="Lagier J.-C."/>
            <person name="Raoult D."/>
        </authorList>
    </citation>
    <scope>NUCLEOTIDE SEQUENCE [LARGE SCALE GENOMIC DNA]</scope>
    <source>
        <strain evidence="1 2">Marseille-P3601</strain>
    </source>
</reference>
<organism evidence="1 2">
    <name type="scientific">Ornithinibacillus massiliensis</name>
    <dbReference type="NCBI Taxonomy" id="1944633"/>
    <lineage>
        <taxon>Bacteria</taxon>
        <taxon>Bacillati</taxon>
        <taxon>Bacillota</taxon>
        <taxon>Bacilli</taxon>
        <taxon>Bacillales</taxon>
        <taxon>Bacillaceae</taxon>
        <taxon>Ornithinibacillus</taxon>
    </lineage>
</organism>
<gene>
    <name evidence="1" type="ORF">KGF86_10250</name>
</gene>
<evidence type="ECO:0000313" key="2">
    <source>
        <dbReference type="Proteomes" id="UP000681870"/>
    </source>
</evidence>
<dbReference type="EMBL" id="JAGXBY010000003">
    <property type="protein sequence ID" value="MBS3680598.1"/>
    <property type="molecule type" value="Genomic_DNA"/>
</dbReference>
<evidence type="ECO:0000313" key="1">
    <source>
        <dbReference type="EMBL" id="MBS3680598.1"/>
    </source>
</evidence>
<dbReference type="InterPro" id="IPR012347">
    <property type="entry name" value="Ferritin-like"/>
</dbReference>
<sequence>MNNNINLTSGEIASLWTNYMNDSMSKWVLLYMLKDLEDSDIIPVVQHASELSISHLKKMKDIFEKEDYAVPMAFEENDVNMEAPWLYTDTFCLTYVNHMARVGMVAYSGFLTMCTREDIRDYFTQALQSTAELYNRTLDIQLEKGINARHPYIMVPKEADYVRSKQYLSGLNPFNEKRPLNAIEISYLYMNIMTNALGMKLCISFAQTSPTKEVQEFMLRGKEIAKKHLKLFTDLLIKEDIEAPEVPDVAVSDSTTWTFSDKMMMFQISLLMQAGVGNYATAAAASQRSDLMLNYERLSLEVAAYSKSGVDIMIKNKWLEQPPETKSRDKLAREKDRID</sequence>
<protein>
    <submittedName>
        <fullName evidence="1">DUF3231 family protein</fullName>
    </submittedName>
</protein>
<dbReference type="Proteomes" id="UP000681870">
    <property type="component" value="Unassembled WGS sequence"/>
</dbReference>
<proteinExistence type="predicted"/>
<keyword evidence="2" id="KW-1185">Reference proteome</keyword>
<dbReference type="Pfam" id="PF11553">
    <property type="entry name" value="DUF3231"/>
    <property type="match status" value="2"/>
</dbReference>
<dbReference type="Gene3D" id="1.20.1260.10">
    <property type="match status" value="2"/>
</dbReference>
<comment type="caution">
    <text evidence="1">The sequence shown here is derived from an EMBL/GenBank/DDBJ whole genome shotgun (WGS) entry which is preliminary data.</text>
</comment>